<dbReference type="EMBL" id="AP027142">
    <property type="protein sequence ID" value="BDV33198.1"/>
    <property type="molecule type" value="Genomic_DNA"/>
</dbReference>
<protein>
    <submittedName>
        <fullName evidence="1">Uncharacterized protein</fullName>
    </submittedName>
</protein>
<organism evidence="1 2">
    <name type="scientific">Methylocystis iwaonis</name>
    <dbReference type="NCBI Taxonomy" id="2885079"/>
    <lineage>
        <taxon>Bacteria</taxon>
        <taxon>Pseudomonadati</taxon>
        <taxon>Pseudomonadota</taxon>
        <taxon>Alphaproteobacteria</taxon>
        <taxon>Hyphomicrobiales</taxon>
        <taxon>Methylocystaceae</taxon>
        <taxon>Methylocystis</taxon>
    </lineage>
</organism>
<evidence type="ECO:0000313" key="2">
    <source>
        <dbReference type="Proteomes" id="UP001317629"/>
    </source>
</evidence>
<proteinExistence type="predicted"/>
<gene>
    <name evidence="1" type="ORF">SS37A_07270</name>
</gene>
<evidence type="ECO:0000313" key="1">
    <source>
        <dbReference type="EMBL" id="BDV33198.1"/>
    </source>
</evidence>
<keyword evidence="2" id="KW-1185">Reference proteome</keyword>
<dbReference type="Proteomes" id="UP001317629">
    <property type="component" value="Chromosome"/>
</dbReference>
<accession>A0ABM8E5F8</accession>
<sequence>MTVAELINKLQQLPSEAVVLLESEAGFARIAGVTFEKSATAGLPDEVVLYTDAEE</sequence>
<name>A0ABM8E5F8_9HYPH</name>
<dbReference type="RefSeq" id="WP_202073061.1">
    <property type="nucleotide sequence ID" value="NZ_AP027142.1"/>
</dbReference>
<reference evidence="1 2" key="1">
    <citation type="journal article" date="2023" name="Int. J. Syst. Evol. Microbiol.">
        <title>Methylocystis iwaonis sp. nov., a type II methane-oxidizing bacterium from surface soil of a rice paddy field in Japan, and emended description of the genus Methylocystis (ex Whittenbury et al. 1970) Bowman et al. 1993.</title>
        <authorList>
            <person name="Kaise H."/>
            <person name="Sawadogo J.B."/>
            <person name="Alam M.S."/>
            <person name="Ueno C."/>
            <person name="Dianou D."/>
            <person name="Shinjo R."/>
            <person name="Asakawa S."/>
        </authorList>
    </citation>
    <scope>NUCLEOTIDE SEQUENCE [LARGE SCALE GENOMIC DNA]</scope>
    <source>
        <strain evidence="1 2">SS37A-Re</strain>
    </source>
</reference>